<gene>
    <name evidence="1" type="ORF">RchiOBHm_Chr5g0007251</name>
</gene>
<keyword evidence="2" id="KW-1185">Reference proteome</keyword>
<proteinExistence type="predicted"/>
<sequence length="72" mass="8378">MVSEMLIILATRKVHRRSTQSFSYRKPPITLPKIFAFNSFLNRRPLCLDQEASTSQEGNFFHLDCGKVLIFM</sequence>
<comment type="caution">
    <text evidence="1">The sequence shown here is derived from an EMBL/GenBank/DDBJ whole genome shotgun (WGS) entry which is preliminary data.</text>
</comment>
<dbReference type="EMBL" id="PDCK01000043">
    <property type="protein sequence ID" value="PRQ28832.1"/>
    <property type="molecule type" value="Genomic_DNA"/>
</dbReference>
<evidence type="ECO:0000313" key="1">
    <source>
        <dbReference type="EMBL" id="PRQ28832.1"/>
    </source>
</evidence>
<protein>
    <submittedName>
        <fullName evidence="1">Uncharacterized protein</fullName>
    </submittedName>
</protein>
<dbReference type="Gramene" id="PRQ28832">
    <property type="protein sequence ID" value="PRQ28832"/>
    <property type="gene ID" value="RchiOBHm_Chr5g0007251"/>
</dbReference>
<dbReference type="AlphaFoldDB" id="A0A2P6Q3S7"/>
<reference evidence="1 2" key="1">
    <citation type="journal article" date="2018" name="Nat. Genet.">
        <title>The Rosa genome provides new insights in the design of modern roses.</title>
        <authorList>
            <person name="Bendahmane M."/>
        </authorList>
    </citation>
    <scope>NUCLEOTIDE SEQUENCE [LARGE SCALE GENOMIC DNA]</scope>
    <source>
        <strain evidence="2">cv. Old Blush</strain>
    </source>
</reference>
<name>A0A2P6Q3S7_ROSCH</name>
<dbReference type="Proteomes" id="UP000238479">
    <property type="component" value="Chromosome 5"/>
</dbReference>
<organism evidence="1 2">
    <name type="scientific">Rosa chinensis</name>
    <name type="common">China rose</name>
    <dbReference type="NCBI Taxonomy" id="74649"/>
    <lineage>
        <taxon>Eukaryota</taxon>
        <taxon>Viridiplantae</taxon>
        <taxon>Streptophyta</taxon>
        <taxon>Embryophyta</taxon>
        <taxon>Tracheophyta</taxon>
        <taxon>Spermatophyta</taxon>
        <taxon>Magnoliopsida</taxon>
        <taxon>eudicotyledons</taxon>
        <taxon>Gunneridae</taxon>
        <taxon>Pentapetalae</taxon>
        <taxon>rosids</taxon>
        <taxon>fabids</taxon>
        <taxon>Rosales</taxon>
        <taxon>Rosaceae</taxon>
        <taxon>Rosoideae</taxon>
        <taxon>Rosoideae incertae sedis</taxon>
        <taxon>Rosa</taxon>
    </lineage>
</organism>
<accession>A0A2P6Q3S7</accession>
<evidence type="ECO:0000313" key="2">
    <source>
        <dbReference type="Proteomes" id="UP000238479"/>
    </source>
</evidence>